<reference evidence="2 3" key="1">
    <citation type="submission" date="2024-01" db="EMBL/GenBank/DDBJ databases">
        <title>A draft genome for the cacao thread blight pathogen Marasmiellus scandens.</title>
        <authorList>
            <person name="Baruah I.K."/>
            <person name="Leung J."/>
            <person name="Bukari Y."/>
            <person name="Amoako-Attah I."/>
            <person name="Meinhardt L.W."/>
            <person name="Bailey B.A."/>
            <person name="Cohen S.P."/>
        </authorList>
    </citation>
    <scope>NUCLEOTIDE SEQUENCE [LARGE SCALE GENOMIC DNA]</scope>
    <source>
        <strain evidence="2 3">GH-19</strain>
    </source>
</reference>
<evidence type="ECO:0000313" key="3">
    <source>
        <dbReference type="Proteomes" id="UP001498398"/>
    </source>
</evidence>
<feature type="region of interest" description="Disordered" evidence="1">
    <location>
        <begin position="1"/>
        <end position="57"/>
    </location>
</feature>
<sequence>MDHRDRQSSLPSSLIPHLYSAPHPARDSSTRTTLAEPAELEDPAARGYYYYEEPPPVRSDPAYYTSSAYMPPPFPYSVHNWREGEAGSSTQFYQTQNYYNQPNPQGLDSQLFSLSFGGYVRPPSPPMAASEDRGSSKKKAIKKTAIACDFCRGEPSIKEEKRR</sequence>
<evidence type="ECO:0000256" key="1">
    <source>
        <dbReference type="SAM" id="MobiDB-lite"/>
    </source>
</evidence>
<dbReference type="Proteomes" id="UP001498398">
    <property type="component" value="Unassembled WGS sequence"/>
</dbReference>
<proteinExistence type="predicted"/>
<organism evidence="2 3">
    <name type="scientific">Marasmiellus scandens</name>
    <dbReference type="NCBI Taxonomy" id="2682957"/>
    <lineage>
        <taxon>Eukaryota</taxon>
        <taxon>Fungi</taxon>
        <taxon>Dikarya</taxon>
        <taxon>Basidiomycota</taxon>
        <taxon>Agaricomycotina</taxon>
        <taxon>Agaricomycetes</taxon>
        <taxon>Agaricomycetidae</taxon>
        <taxon>Agaricales</taxon>
        <taxon>Marasmiineae</taxon>
        <taxon>Omphalotaceae</taxon>
        <taxon>Marasmiellus</taxon>
    </lineage>
</organism>
<protein>
    <submittedName>
        <fullName evidence="2">Uncharacterized protein</fullName>
    </submittedName>
</protein>
<keyword evidence="3" id="KW-1185">Reference proteome</keyword>
<comment type="caution">
    <text evidence="2">The sequence shown here is derived from an EMBL/GenBank/DDBJ whole genome shotgun (WGS) entry which is preliminary data.</text>
</comment>
<gene>
    <name evidence="2" type="ORF">VKT23_003757</name>
</gene>
<accession>A0ABR1JY67</accession>
<evidence type="ECO:0000313" key="2">
    <source>
        <dbReference type="EMBL" id="KAK7469272.1"/>
    </source>
</evidence>
<name>A0ABR1JY67_9AGAR</name>
<dbReference type="EMBL" id="JBANRG010000003">
    <property type="protein sequence ID" value="KAK7469272.1"/>
    <property type="molecule type" value="Genomic_DNA"/>
</dbReference>